<dbReference type="EMBL" id="FNAG01000003">
    <property type="protein sequence ID" value="SDD53686.1"/>
    <property type="molecule type" value="Genomic_DNA"/>
</dbReference>
<reference evidence="1 2" key="1">
    <citation type="submission" date="2016-10" db="EMBL/GenBank/DDBJ databases">
        <authorList>
            <person name="de Groot N.N."/>
        </authorList>
    </citation>
    <scope>NUCLEOTIDE SEQUENCE [LARGE SCALE GENOMIC DNA]</scope>
    <source>
        <strain evidence="1 2">DSM 16957</strain>
    </source>
</reference>
<proteinExistence type="predicted"/>
<evidence type="ECO:0000313" key="2">
    <source>
        <dbReference type="Proteomes" id="UP000199603"/>
    </source>
</evidence>
<dbReference type="AlphaFoldDB" id="A0A1G6VLF8"/>
<keyword evidence="2" id="KW-1185">Reference proteome</keyword>
<gene>
    <name evidence="1" type="ORF">SAMN04488509_103117</name>
</gene>
<organism evidence="1 2">
    <name type="scientific">Aquimonas voraii</name>
    <dbReference type="NCBI Taxonomy" id="265719"/>
    <lineage>
        <taxon>Bacteria</taxon>
        <taxon>Pseudomonadati</taxon>
        <taxon>Pseudomonadota</taxon>
        <taxon>Gammaproteobacteria</taxon>
        <taxon>Lysobacterales</taxon>
        <taxon>Lysobacteraceae</taxon>
        <taxon>Aquimonas</taxon>
    </lineage>
</organism>
<name>A0A1G6VLF8_9GAMM</name>
<dbReference type="STRING" id="265719.SAMN04488509_103117"/>
<dbReference type="Proteomes" id="UP000199603">
    <property type="component" value="Unassembled WGS sequence"/>
</dbReference>
<accession>A0A1G6VLF8</accession>
<sequence>MRIEAGNKGRGLKAGLLWLWLCTLLAPVALWAQSQPAPGYVVRLLDGQDDFGEHLAVTPFVNTEQWTGFHYLANERALYAGPCGDGCAPEIRLTDGDDRGRFVSAARRGALTQRPFAAFYNATRGDLEAVDCFDSSCNSAILRVLDTVNDVGVGTATAIDPATGFPFIAYYDATNGDLRLYRCASAACDSGSSIVVDGLGDRGRNPTMAFANTALWIAYDDSSSGELRLARGVAPFGAGDFQSFSIGPGGDASITLEAGVFVDLVFRGGAAGTLERLRCTDIVCGLATQSTLIGAGRGFAPSATRLPNGNLLVSHHQPAAGALLATVCNDASCSAPQRLILESGPGFGPTSVALAYAGGRPLIQYQDAVLSEVRSAQCTTTACTALIRRIANGVPAFAPDVAVRADGRPVAIWTKLRRPRIGVCADRLCSSVSYRETGGFNADASRPSIAIRPDGRPFAYYSSVGGSAAWDCADADCSTGTHREVSGSGNGTGDFTELAIRPDGRPLMLYMSRSANTVHLFSCADVNCSSGQTRLLADEPDPSQQATSLSGLGLAIGSDGRPVVTWSVSSQPTPSTSAGALRVARCDDIECSSATVHSPGTEPVFNGGAIAVRADHRPVLLENTFAGARNLLICADASCSSASRIALPNPFDVASQLVLRSGDVPAYGSGTLGSGGWWQCSDAACASSTRSEMIRDSETTQRSHVGRIAFGPDPRPVGAFAEQQLWDVWLALPVPVSIFANGFEP</sequence>
<dbReference type="SUPFAM" id="SSF82171">
    <property type="entry name" value="DPP6 N-terminal domain-like"/>
    <property type="match status" value="1"/>
</dbReference>
<evidence type="ECO:0000313" key="1">
    <source>
        <dbReference type="EMBL" id="SDD53686.1"/>
    </source>
</evidence>
<protein>
    <submittedName>
        <fullName evidence="1">Uncharacterized protein</fullName>
    </submittedName>
</protein>
<dbReference type="RefSeq" id="WP_091241189.1">
    <property type="nucleotide sequence ID" value="NZ_FNAG01000003.1"/>
</dbReference>
<dbReference type="OrthoDB" id="5756721at2"/>